<comment type="caution">
    <text evidence="3">The sequence shown here is derived from an EMBL/GenBank/DDBJ whole genome shotgun (WGS) entry which is preliminary data.</text>
</comment>
<dbReference type="AlphaFoldDB" id="A0A8S3U105"/>
<name>A0A8S3U105_MYTED</name>
<sequence>MNDQANTAGSDVHWIVTSGQQHASLDECKRYCLQTKACVAVHFQLIGYCFVYNRTTKTVAKDDSTYSQKHCVDTESRIGNKVLSSRNNNTIKPETTTENYFSAKLETVSRPIGNSHVTSSNTQSTIARENAIIKETSTSFTVAIVIAIIVGIVAVFLLVQQHFTKGIKRCIYINLQQLHTQNSNILLAPSINYVDLSRARDESDYSAINSQAVNEQQYETVNQRT</sequence>
<accession>A0A8S3U105</accession>
<evidence type="ECO:0000313" key="4">
    <source>
        <dbReference type="Proteomes" id="UP000683360"/>
    </source>
</evidence>
<proteinExistence type="predicted"/>
<dbReference type="EMBL" id="CAJPWZ010002500">
    <property type="protein sequence ID" value="CAG2239004.1"/>
    <property type="molecule type" value="Genomic_DNA"/>
</dbReference>
<evidence type="ECO:0000259" key="2">
    <source>
        <dbReference type="Pfam" id="PF08277"/>
    </source>
</evidence>
<reference evidence="3" key="1">
    <citation type="submission" date="2021-03" db="EMBL/GenBank/DDBJ databases">
        <authorList>
            <person name="Bekaert M."/>
        </authorList>
    </citation>
    <scope>NUCLEOTIDE SEQUENCE</scope>
</reference>
<protein>
    <recommendedName>
        <fullName evidence="2">PAN-3 domain-containing protein</fullName>
    </recommendedName>
</protein>
<dbReference type="Pfam" id="PF08277">
    <property type="entry name" value="PAN_3"/>
    <property type="match status" value="1"/>
</dbReference>
<dbReference type="Proteomes" id="UP000683360">
    <property type="component" value="Unassembled WGS sequence"/>
</dbReference>
<keyword evidence="4" id="KW-1185">Reference proteome</keyword>
<keyword evidence="1" id="KW-1133">Transmembrane helix</keyword>
<dbReference type="InterPro" id="IPR006583">
    <property type="entry name" value="PAN-3_domain"/>
</dbReference>
<evidence type="ECO:0000313" key="3">
    <source>
        <dbReference type="EMBL" id="CAG2239004.1"/>
    </source>
</evidence>
<keyword evidence="1" id="KW-0812">Transmembrane</keyword>
<feature type="domain" description="PAN-3" evidence="2">
    <location>
        <begin position="17"/>
        <end position="68"/>
    </location>
</feature>
<feature type="transmembrane region" description="Helical" evidence="1">
    <location>
        <begin position="140"/>
        <end position="159"/>
    </location>
</feature>
<gene>
    <name evidence="3" type="ORF">MEDL_51392</name>
</gene>
<keyword evidence="1" id="KW-0472">Membrane</keyword>
<organism evidence="3 4">
    <name type="scientific">Mytilus edulis</name>
    <name type="common">Blue mussel</name>
    <dbReference type="NCBI Taxonomy" id="6550"/>
    <lineage>
        <taxon>Eukaryota</taxon>
        <taxon>Metazoa</taxon>
        <taxon>Spiralia</taxon>
        <taxon>Lophotrochozoa</taxon>
        <taxon>Mollusca</taxon>
        <taxon>Bivalvia</taxon>
        <taxon>Autobranchia</taxon>
        <taxon>Pteriomorphia</taxon>
        <taxon>Mytilida</taxon>
        <taxon>Mytiloidea</taxon>
        <taxon>Mytilidae</taxon>
        <taxon>Mytilinae</taxon>
        <taxon>Mytilus</taxon>
    </lineage>
</organism>
<evidence type="ECO:0000256" key="1">
    <source>
        <dbReference type="SAM" id="Phobius"/>
    </source>
</evidence>